<feature type="region of interest" description="Disordered" evidence="1">
    <location>
        <begin position="1"/>
        <end position="24"/>
    </location>
</feature>
<comment type="caution">
    <text evidence="2">The sequence shown here is derived from an EMBL/GenBank/DDBJ whole genome shotgun (WGS) entry which is preliminary data.</text>
</comment>
<protein>
    <submittedName>
        <fullName evidence="2">Uncharacterized protein</fullName>
    </submittedName>
</protein>
<name>A0A9W7A115_9STRA</name>
<dbReference type="Proteomes" id="UP001162640">
    <property type="component" value="Unassembled WGS sequence"/>
</dbReference>
<gene>
    <name evidence="2" type="ORF">TL16_g03845</name>
</gene>
<evidence type="ECO:0000313" key="2">
    <source>
        <dbReference type="EMBL" id="GMH63942.1"/>
    </source>
</evidence>
<sequence length="170" mass="18475">MGGGLSTPTANLGHRSQSLEAAERSDELEDARACQLLVVSHLDSFWAVPAPEAFSRHSGTCRMLGDRNHTASTHQLGVGDVLRVGSVGLVVTELHDGEKLEALKDSTIDKLVRDTATIVDNDVNNSSDLGLKEARSDDTGTSEPIGDRMCYMCFDEEESEEVSRVRNEMK</sequence>
<organism evidence="2 3">
    <name type="scientific">Triparma laevis f. inornata</name>
    <dbReference type="NCBI Taxonomy" id="1714386"/>
    <lineage>
        <taxon>Eukaryota</taxon>
        <taxon>Sar</taxon>
        <taxon>Stramenopiles</taxon>
        <taxon>Ochrophyta</taxon>
        <taxon>Bolidophyceae</taxon>
        <taxon>Parmales</taxon>
        <taxon>Triparmaceae</taxon>
        <taxon>Triparma</taxon>
    </lineage>
</organism>
<dbReference type="AlphaFoldDB" id="A0A9W7A115"/>
<accession>A0A9W7A115</accession>
<reference evidence="3" key="1">
    <citation type="journal article" date="2023" name="Commun. Biol.">
        <title>Genome analysis of Parmales, the sister group of diatoms, reveals the evolutionary specialization of diatoms from phago-mixotrophs to photoautotrophs.</title>
        <authorList>
            <person name="Ban H."/>
            <person name="Sato S."/>
            <person name="Yoshikawa S."/>
            <person name="Yamada K."/>
            <person name="Nakamura Y."/>
            <person name="Ichinomiya M."/>
            <person name="Sato N."/>
            <person name="Blanc-Mathieu R."/>
            <person name="Endo H."/>
            <person name="Kuwata A."/>
            <person name="Ogata H."/>
        </authorList>
    </citation>
    <scope>NUCLEOTIDE SEQUENCE [LARGE SCALE GENOMIC DNA]</scope>
</reference>
<proteinExistence type="predicted"/>
<feature type="compositionally biased region" description="Polar residues" evidence="1">
    <location>
        <begin position="1"/>
        <end position="19"/>
    </location>
</feature>
<evidence type="ECO:0000256" key="1">
    <source>
        <dbReference type="SAM" id="MobiDB-lite"/>
    </source>
</evidence>
<dbReference type="EMBL" id="BLQM01000103">
    <property type="protein sequence ID" value="GMH63942.1"/>
    <property type="molecule type" value="Genomic_DNA"/>
</dbReference>
<evidence type="ECO:0000313" key="3">
    <source>
        <dbReference type="Proteomes" id="UP001162640"/>
    </source>
</evidence>